<keyword evidence="9" id="KW-0080">Bacteriocin transport</keyword>
<feature type="domain" description="ABC transmembrane type-1" evidence="13">
    <location>
        <begin position="176"/>
        <end position="455"/>
    </location>
</feature>
<keyword evidence="8 11" id="KW-0472">Membrane</keyword>
<keyword evidence="4" id="KW-0788">Thiol protease</keyword>
<dbReference type="SUPFAM" id="SSF52540">
    <property type="entry name" value="P-loop containing nucleoside triphosphate hydrolases"/>
    <property type="match status" value="1"/>
</dbReference>
<evidence type="ECO:0000256" key="4">
    <source>
        <dbReference type="ARBA" id="ARBA00022807"/>
    </source>
</evidence>
<dbReference type="EMBL" id="JAAAMV010000010">
    <property type="protein sequence ID" value="NBD25153.1"/>
    <property type="molecule type" value="Genomic_DNA"/>
</dbReference>
<dbReference type="InterPro" id="IPR003593">
    <property type="entry name" value="AAA+_ATPase"/>
</dbReference>
<dbReference type="PROSITE" id="PS50893">
    <property type="entry name" value="ABC_TRANSPORTER_2"/>
    <property type="match status" value="1"/>
</dbReference>
<evidence type="ECO:0000259" key="12">
    <source>
        <dbReference type="PROSITE" id="PS50893"/>
    </source>
</evidence>
<dbReference type="Pfam" id="PF00005">
    <property type="entry name" value="ABC_tran"/>
    <property type="match status" value="1"/>
</dbReference>
<dbReference type="InterPro" id="IPR027417">
    <property type="entry name" value="P-loop_NTPase"/>
</dbReference>
<feature type="transmembrane region" description="Helical" evidence="11">
    <location>
        <begin position="283"/>
        <end position="304"/>
    </location>
</feature>
<dbReference type="PROSITE" id="PS00211">
    <property type="entry name" value="ABC_TRANSPORTER_1"/>
    <property type="match status" value="1"/>
</dbReference>
<keyword evidence="4" id="KW-0378">Hydrolase</keyword>
<dbReference type="InterPro" id="IPR011527">
    <property type="entry name" value="ABC1_TM_dom"/>
</dbReference>
<dbReference type="Pfam" id="PF00664">
    <property type="entry name" value="ABC_membrane"/>
    <property type="match status" value="1"/>
</dbReference>
<feature type="transmembrane region" description="Helical" evidence="11">
    <location>
        <begin position="310"/>
        <end position="330"/>
    </location>
</feature>
<dbReference type="Pfam" id="PF03412">
    <property type="entry name" value="Peptidase_C39"/>
    <property type="match status" value="1"/>
</dbReference>
<evidence type="ECO:0000256" key="7">
    <source>
        <dbReference type="ARBA" id="ARBA00022989"/>
    </source>
</evidence>
<dbReference type="InterPro" id="IPR022514">
    <property type="entry name" value="NHPM_micro_ABC1"/>
</dbReference>
<evidence type="ECO:0000259" key="14">
    <source>
        <dbReference type="PROSITE" id="PS50990"/>
    </source>
</evidence>
<evidence type="ECO:0000313" key="16">
    <source>
        <dbReference type="Proteomes" id="UP000665561"/>
    </source>
</evidence>
<proteinExistence type="predicted"/>
<feature type="transmembrane region" description="Helical" evidence="11">
    <location>
        <begin position="209"/>
        <end position="230"/>
    </location>
</feature>
<dbReference type="Gene3D" id="1.20.1560.10">
    <property type="entry name" value="ABC transporter type 1, transmembrane domain"/>
    <property type="match status" value="1"/>
</dbReference>
<evidence type="ECO:0000256" key="10">
    <source>
        <dbReference type="SAM" id="MobiDB-lite"/>
    </source>
</evidence>
<dbReference type="PANTHER" id="PTHR24221">
    <property type="entry name" value="ATP-BINDING CASSETTE SUB-FAMILY B"/>
    <property type="match status" value="1"/>
</dbReference>
<accession>A0ABW9XR83</accession>
<dbReference type="PROSITE" id="PS50990">
    <property type="entry name" value="PEPTIDASE_C39"/>
    <property type="match status" value="1"/>
</dbReference>
<dbReference type="SMART" id="SM00382">
    <property type="entry name" value="AAA"/>
    <property type="match status" value="1"/>
</dbReference>
<keyword evidence="2 11" id="KW-0812">Transmembrane</keyword>
<feature type="region of interest" description="Disordered" evidence="10">
    <location>
        <begin position="480"/>
        <end position="501"/>
    </location>
</feature>
<organism evidence="15 16">
    <name type="scientific">Paenibacillus glycinis</name>
    <dbReference type="NCBI Taxonomy" id="2697035"/>
    <lineage>
        <taxon>Bacteria</taxon>
        <taxon>Bacillati</taxon>
        <taxon>Bacillota</taxon>
        <taxon>Bacilli</taxon>
        <taxon>Bacillales</taxon>
        <taxon>Paenibacillaceae</taxon>
        <taxon>Paenibacillus</taxon>
    </lineage>
</organism>
<dbReference type="InterPro" id="IPR017871">
    <property type="entry name" value="ABC_transporter-like_CS"/>
</dbReference>
<keyword evidence="16" id="KW-1185">Reference proteome</keyword>
<evidence type="ECO:0000256" key="3">
    <source>
        <dbReference type="ARBA" id="ARBA00022741"/>
    </source>
</evidence>
<dbReference type="CDD" id="cd18569">
    <property type="entry name" value="ABC_6TM_NHLM_bacteriocin"/>
    <property type="match status" value="1"/>
</dbReference>
<evidence type="ECO:0000259" key="13">
    <source>
        <dbReference type="PROSITE" id="PS50929"/>
    </source>
</evidence>
<dbReference type="Proteomes" id="UP000665561">
    <property type="component" value="Unassembled WGS sequence"/>
</dbReference>
<evidence type="ECO:0000256" key="1">
    <source>
        <dbReference type="ARBA" id="ARBA00004651"/>
    </source>
</evidence>
<feature type="transmembrane region" description="Helical" evidence="11">
    <location>
        <begin position="394"/>
        <end position="417"/>
    </location>
</feature>
<dbReference type="InterPro" id="IPR036640">
    <property type="entry name" value="ABC1_TM_sf"/>
</dbReference>
<dbReference type="InterPro" id="IPR003439">
    <property type="entry name" value="ABC_transporter-like_ATP-bd"/>
</dbReference>
<gene>
    <name evidence="15" type="ORF">GT019_14815</name>
</gene>
<comment type="subcellular location">
    <subcellularLocation>
        <location evidence="1">Cell membrane</location>
        <topology evidence="1">Multi-pass membrane protein</topology>
    </subcellularLocation>
</comment>
<dbReference type="InterPro" id="IPR005074">
    <property type="entry name" value="Peptidase_C39"/>
</dbReference>
<feature type="domain" description="Peptidase C39" evidence="14">
    <location>
        <begin position="24"/>
        <end position="143"/>
    </location>
</feature>
<evidence type="ECO:0000256" key="11">
    <source>
        <dbReference type="SAM" id="Phobius"/>
    </source>
</evidence>
<dbReference type="SUPFAM" id="SSF90123">
    <property type="entry name" value="ABC transporter transmembrane region"/>
    <property type="match status" value="1"/>
</dbReference>
<feature type="transmembrane region" description="Helical" evidence="11">
    <location>
        <begin position="172"/>
        <end position="194"/>
    </location>
</feature>
<evidence type="ECO:0000256" key="8">
    <source>
        <dbReference type="ARBA" id="ARBA00023136"/>
    </source>
</evidence>
<protein>
    <submittedName>
        <fullName evidence="15">NHLP family bacteriocin export ABC transporter peptidase/permease/ATPase subunit</fullName>
    </submittedName>
</protein>
<dbReference type="PANTHER" id="PTHR24221:SF654">
    <property type="entry name" value="ATP-BINDING CASSETTE SUB-FAMILY B MEMBER 6"/>
    <property type="match status" value="1"/>
</dbReference>
<keyword evidence="6" id="KW-0813">Transport</keyword>
<dbReference type="Gene3D" id="3.90.70.10">
    <property type="entry name" value="Cysteine proteinases"/>
    <property type="match status" value="1"/>
</dbReference>
<evidence type="ECO:0000256" key="5">
    <source>
        <dbReference type="ARBA" id="ARBA00022840"/>
    </source>
</evidence>
<keyword evidence="5" id="KW-0067">ATP-binding</keyword>
<evidence type="ECO:0000256" key="9">
    <source>
        <dbReference type="ARBA" id="ARBA00043264"/>
    </source>
</evidence>
<feature type="domain" description="ABC transporter" evidence="12">
    <location>
        <begin position="514"/>
        <end position="747"/>
    </location>
</feature>
<dbReference type="Gene3D" id="3.40.50.300">
    <property type="entry name" value="P-loop containing nucleotide triphosphate hydrolases"/>
    <property type="match status" value="1"/>
</dbReference>
<keyword evidence="7 11" id="KW-1133">Transmembrane helix</keyword>
<evidence type="ECO:0000313" key="15">
    <source>
        <dbReference type="EMBL" id="NBD25153.1"/>
    </source>
</evidence>
<keyword evidence="3" id="KW-0547">Nucleotide-binding</keyword>
<keyword evidence="4" id="KW-0645">Protease</keyword>
<reference evidence="15 16" key="1">
    <citation type="submission" date="2020-01" db="EMBL/GenBank/DDBJ databases">
        <title>Paenibacillus soybeanensis sp. nov. isolated from the nodules of soybean (Glycine max(L.) Merr).</title>
        <authorList>
            <person name="Wang H."/>
        </authorList>
    </citation>
    <scope>NUCLEOTIDE SEQUENCE [LARGE SCALE GENOMIC DNA]</scope>
    <source>
        <strain evidence="15 16">T1</strain>
    </source>
</reference>
<comment type="caution">
    <text evidence="15">The sequence shown here is derived from an EMBL/GenBank/DDBJ whole genome shotgun (WGS) entry which is preliminary data.</text>
</comment>
<dbReference type="RefSeq" id="WP_161743956.1">
    <property type="nucleotide sequence ID" value="NZ_JAAAMV010000010.1"/>
</dbReference>
<dbReference type="InterPro" id="IPR039421">
    <property type="entry name" value="Type_1_exporter"/>
</dbReference>
<name>A0ABW9XR83_9BACL</name>
<evidence type="ECO:0000256" key="6">
    <source>
        <dbReference type="ARBA" id="ARBA00022927"/>
    </source>
</evidence>
<dbReference type="NCBIfam" id="TIGR03796">
    <property type="entry name" value="NHLM_micro_ABC1"/>
    <property type="match status" value="1"/>
</dbReference>
<evidence type="ECO:0000256" key="2">
    <source>
        <dbReference type="ARBA" id="ARBA00022692"/>
    </source>
</evidence>
<sequence length="748" mass="81055">METKGSTGNKPHAPKRVKTPTVLQMEAVECGAAALAIIMGYHGSHIPLEELRVECGVSRDGSKANNILKAARKYGLTAKGYKKNPEDLRSMAFPMIIHWNFNHFLVLEGFKGDRVYLNDPAAGPRVVSAEEFDMSFTGVALTFAASEQYRRVGQETGMLKALGSRLKGSESALAYVILAGLFLVVPGLVIPVFTKVLIDNILLGGLRNWLIPLLLGMVATAFMRAALTWLQRSYLLRLEMKFSLSTSGRFFWHVLRLPIEFFSQRYSGEIGSRVMINDRVAQLLSGDLAVAVLNSIMIVFYLLLMTQYSLLLTAIAVAVALVNVLFLRFVSKKRVDQNMRLLQETGKMQGVSMGGLQLIETLKSSGSESDFFAKWSGYQSKLLQSQQQLGVSSALLSAVPGLLSGISTAVIVSVGGFQVMDGVMTVGMLVAFQSLMASFIEPVNQMVQLGSSMQEAQGGLKRLDDVLNYKLDAQLAASPGEALEGPGRQESAAGAEETEAGHDAEIGAKLSGFVELREVTFGYNRLEGPLIENFSLKLKPGTRVALVGGSGSGKSTVAKLVAGIYEPWSGEIRFDGAARGQLPRELIGNSVAVVDQDIHLFEGTIKENLSLWDATIPETDIVRAAKDACIHDEISSRGGGYDHAIEESGGNFSGGQRQRLEIARALAGNPSVLVLDEATSALDPKTEQLVDASIRRRGCTCLIVAHRLSTIRDADEIIVMHRGKVSERGTHHELLAKNGAYAKLIQEH</sequence>
<dbReference type="PROSITE" id="PS50929">
    <property type="entry name" value="ABC_TM1F"/>
    <property type="match status" value="1"/>
</dbReference>
<keyword evidence="6" id="KW-0653">Protein transport</keyword>